<dbReference type="GO" id="GO:0008270">
    <property type="term" value="F:zinc ion binding"/>
    <property type="evidence" value="ECO:0007669"/>
    <property type="project" value="InterPro"/>
</dbReference>
<dbReference type="SUPFAM" id="SSF51735">
    <property type="entry name" value="NAD(P)-binding Rossmann-fold domains"/>
    <property type="match status" value="1"/>
</dbReference>
<name>A0A0R1KVT4_9LACO</name>
<evidence type="ECO:0000256" key="4">
    <source>
        <dbReference type="ARBA" id="ARBA00023002"/>
    </source>
</evidence>
<dbReference type="InterPro" id="IPR013149">
    <property type="entry name" value="ADH-like_C"/>
</dbReference>
<keyword evidence="2 6" id="KW-0479">Metal-binding</keyword>
<dbReference type="PANTHER" id="PTHR43880">
    <property type="entry name" value="ALCOHOL DEHYDROGENASE"/>
    <property type="match status" value="1"/>
</dbReference>
<dbReference type="Proteomes" id="UP000051581">
    <property type="component" value="Unassembled WGS sequence"/>
</dbReference>
<proteinExistence type="inferred from homology"/>
<dbReference type="PANTHER" id="PTHR43880:SF12">
    <property type="entry name" value="ALCOHOL DEHYDROGENASE CLASS-3"/>
    <property type="match status" value="1"/>
</dbReference>
<dbReference type="Pfam" id="PF08240">
    <property type="entry name" value="ADH_N"/>
    <property type="match status" value="1"/>
</dbReference>
<sequence length="377" mass="40164">MARQITGAVIEELNAPFKLETLEVDDQPKAHEVLVHIVASGICHSDEAVRNGSAGDYPYPGVVGHEGAGIVEKVGSSVTTVKEGDHVILSYDYDGTCQNCLTGHPSSCVNWGQLNFAGVRPDGSVAFTREDGSPIHNFFNQSSFTTETLVQERNVTVIDKDIDLRKVGPLGCGFVTGSGTVFNGLDPEEGSTIAIVGTGAVGSAALMAAKIKGCSKIICVDIHDSRLEMAKELGATDTINSLNEDWVAKVKELTNGQGVNYAIDTTGISAIMHQAITALASGGHLAPIAVTAKTLEFLPWNEITALQKHIDGVLMGDAVPQLGIQTLIDFWKAGDFPFDKLEKFYTFEQVNEANKASNDGSVIKPVMIIDDSYKPGE</sequence>
<keyword evidence="9" id="KW-1185">Reference proteome</keyword>
<dbReference type="InterPro" id="IPR020843">
    <property type="entry name" value="ER"/>
</dbReference>
<dbReference type="RefSeq" id="WP_057826139.1">
    <property type="nucleotide sequence ID" value="NZ_AZEA01000022.1"/>
</dbReference>
<dbReference type="SMART" id="SM00829">
    <property type="entry name" value="PKS_ER"/>
    <property type="match status" value="1"/>
</dbReference>
<accession>A0A0R1KVT4</accession>
<keyword evidence="3 6" id="KW-0862">Zinc</keyword>
<dbReference type="EMBL" id="AZEA01000022">
    <property type="protein sequence ID" value="KRK87352.1"/>
    <property type="molecule type" value="Genomic_DNA"/>
</dbReference>
<dbReference type="GO" id="GO:0046294">
    <property type="term" value="P:formaldehyde catabolic process"/>
    <property type="evidence" value="ECO:0007669"/>
    <property type="project" value="TreeGrafter"/>
</dbReference>
<dbReference type="FunFam" id="3.40.50.720:FF:000003">
    <property type="entry name" value="S-(hydroxymethyl)glutathione dehydrogenase"/>
    <property type="match status" value="1"/>
</dbReference>
<dbReference type="Gene3D" id="3.40.50.720">
    <property type="entry name" value="NAD(P)-binding Rossmann-like Domain"/>
    <property type="match status" value="1"/>
</dbReference>
<protein>
    <submittedName>
        <fullName evidence="8">Aryl-alcohol dehydrogenase</fullName>
    </submittedName>
</protein>
<evidence type="ECO:0000256" key="5">
    <source>
        <dbReference type="ARBA" id="ARBA00023027"/>
    </source>
</evidence>
<evidence type="ECO:0000256" key="2">
    <source>
        <dbReference type="ARBA" id="ARBA00022723"/>
    </source>
</evidence>
<dbReference type="GO" id="GO:0005829">
    <property type="term" value="C:cytosol"/>
    <property type="evidence" value="ECO:0007669"/>
    <property type="project" value="TreeGrafter"/>
</dbReference>
<evidence type="ECO:0000256" key="1">
    <source>
        <dbReference type="ARBA" id="ARBA00001947"/>
    </source>
</evidence>
<gene>
    <name evidence="8" type="ORF">FD17_GL001325</name>
</gene>
<dbReference type="GO" id="GO:0051903">
    <property type="term" value="F:S-(hydroxymethyl)glutathione dehydrogenase [NAD(P)+] activity"/>
    <property type="evidence" value="ECO:0007669"/>
    <property type="project" value="TreeGrafter"/>
</dbReference>
<dbReference type="OrthoDB" id="9806940at2"/>
<dbReference type="AlphaFoldDB" id="A0A0R1KVT4"/>
<dbReference type="Pfam" id="PF00107">
    <property type="entry name" value="ADH_zinc_N"/>
    <property type="match status" value="1"/>
</dbReference>
<dbReference type="CDD" id="cd08278">
    <property type="entry name" value="benzyl_alcohol_DH"/>
    <property type="match status" value="1"/>
</dbReference>
<dbReference type="InterPro" id="IPR011032">
    <property type="entry name" value="GroES-like_sf"/>
</dbReference>
<reference evidence="8 9" key="1">
    <citation type="journal article" date="2015" name="Genome Announc.">
        <title>Expanding the biotechnology potential of lactobacilli through comparative genomics of 213 strains and associated genera.</title>
        <authorList>
            <person name="Sun Z."/>
            <person name="Harris H.M."/>
            <person name="McCann A."/>
            <person name="Guo C."/>
            <person name="Argimon S."/>
            <person name="Zhang W."/>
            <person name="Yang X."/>
            <person name="Jeffery I.B."/>
            <person name="Cooney J.C."/>
            <person name="Kagawa T.F."/>
            <person name="Liu W."/>
            <person name="Song Y."/>
            <person name="Salvetti E."/>
            <person name="Wrobel A."/>
            <person name="Rasinkangas P."/>
            <person name="Parkhill J."/>
            <person name="Rea M.C."/>
            <person name="O'Sullivan O."/>
            <person name="Ritari J."/>
            <person name="Douillard F.P."/>
            <person name="Paul Ross R."/>
            <person name="Yang R."/>
            <person name="Briner A.E."/>
            <person name="Felis G.E."/>
            <person name="de Vos W.M."/>
            <person name="Barrangou R."/>
            <person name="Klaenhammer T.R."/>
            <person name="Caufield P.W."/>
            <person name="Cui Y."/>
            <person name="Zhang H."/>
            <person name="O'Toole P.W."/>
        </authorList>
    </citation>
    <scope>NUCLEOTIDE SEQUENCE [LARGE SCALE GENOMIC DNA]</scope>
    <source>
        <strain evidence="8 9">DSM 19904</strain>
    </source>
</reference>
<evidence type="ECO:0000313" key="8">
    <source>
        <dbReference type="EMBL" id="KRK87352.1"/>
    </source>
</evidence>
<dbReference type="Gene3D" id="3.90.180.10">
    <property type="entry name" value="Medium-chain alcohol dehydrogenases, catalytic domain"/>
    <property type="match status" value="1"/>
</dbReference>
<keyword evidence="5" id="KW-0520">NAD</keyword>
<dbReference type="SUPFAM" id="SSF50129">
    <property type="entry name" value="GroES-like"/>
    <property type="match status" value="1"/>
</dbReference>
<evidence type="ECO:0000256" key="3">
    <source>
        <dbReference type="ARBA" id="ARBA00022833"/>
    </source>
</evidence>
<comment type="caution">
    <text evidence="8">The sequence shown here is derived from an EMBL/GenBank/DDBJ whole genome shotgun (WGS) entry which is preliminary data.</text>
</comment>
<evidence type="ECO:0000313" key="9">
    <source>
        <dbReference type="Proteomes" id="UP000051581"/>
    </source>
</evidence>
<dbReference type="InterPro" id="IPR036291">
    <property type="entry name" value="NAD(P)-bd_dom_sf"/>
</dbReference>
<keyword evidence="4" id="KW-0560">Oxidoreductase</keyword>
<evidence type="ECO:0000259" key="7">
    <source>
        <dbReference type="SMART" id="SM00829"/>
    </source>
</evidence>
<dbReference type="PROSITE" id="PS00059">
    <property type="entry name" value="ADH_ZINC"/>
    <property type="match status" value="1"/>
</dbReference>
<dbReference type="InterPro" id="IPR013154">
    <property type="entry name" value="ADH-like_N"/>
</dbReference>
<dbReference type="InterPro" id="IPR002328">
    <property type="entry name" value="ADH_Zn_CS"/>
</dbReference>
<evidence type="ECO:0000256" key="6">
    <source>
        <dbReference type="RuleBase" id="RU361277"/>
    </source>
</evidence>
<feature type="domain" description="Enoyl reductase (ER)" evidence="7">
    <location>
        <begin position="8"/>
        <end position="367"/>
    </location>
</feature>
<comment type="cofactor">
    <cofactor evidence="1 6">
        <name>Zn(2+)</name>
        <dbReference type="ChEBI" id="CHEBI:29105"/>
    </cofactor>
</comment>
<comment type="similarity">
    <text evidence="6">Belongs to the zinc-containing alcohol dehydrogenase family.</text>
</comment>
<organism evidence="8 9">
    <name type="scientific">Lentilactobacillus sunkii DSM 19904</name>
    <dbReference type="NCBI Taxonomy" id="1423808"/>
    <lineage>
        <taxon>Bacteria</taxon>
        <taxon>Bacillati</taxon>
        <taxon>Bacillota</taxon>
        <taxon>Bacilli</taxon>
        <taxon>Lactobacillales</taxon>
        <taxon>Lactobacillaceae</taxon>
        <taxon>Lentilactobacillus</taxon>
    </lineage>
</organism>
<dbReference type="PATRIC" id="fig|1423808.3.peg.1336"/>